<protein>
    <submittedName>
        <fullName evidence="3">Uncharacterized protein</fullName>
    </submittedName>
</protein>
<dbReference type="EMBL" id="QXFT01000468">
    <property type="protein sequence ID" value="KAE9343119.1"/>
    <property type="molecule type" value="Genomic_DNA"/>
</dbReference>
<name>A0A6A3MV75_9STRA</name>
<sequence>MLLVDKRPPQSLLPPPGTASRKRKIVLNDDCREKRPRCCSAWTELEYEIVLEEATLLREELELLLFVAVDLCRDLRCDDTAVRSFSAALEQVGQLLASSQPLTVPQIREMCQQMLTMMQYLCRVHYSHFALVDMQDQLRECRNRFMLFICKNATMIGL</sequence>
<dbReference type="Proteomes" id="UP000434957">
    <property type="component" value="Unassembled WGS sequence"/>
</dbReference>
<evidence type="ECO:0000313" key="4">
    <source>
        <dbReference type="EMBL" id="KAE9343119.1"/>
    </source>
</evidence>
<proteinExistence type="predicted"/>
<dbReference type="OrthoDB" id="166275at2759"/>
<accession>A0A6A3MV75</accession>
<dbReference type="EMBL" id="QXFU01000459">
    <property type="protein sequence ID" value="KAE9033040.1"/>
    <property type="molecule type" value="Genomic_DNA"/>
</dbReference>
<evidence type="ECO:0000313" key="2">
    <source>
        <dbReference type="EMBL" id="KAE9033040.1"/>
    </source>
</evidence>
<reference evidence="5 7" key="1">
    <citation type="submission" date="2018-09" db="EMBL/GenBank/DDBJ databases">
        <title>Genomic investigation of the strawberry pathogen Phytophthora fragariae indicates pathogenicity is determined by transcriptional variation in three key races.</title>
        <authorList>
            <person name="Adams T.M."/>
            <person name="Armitage A.D."/>
            <person name="Sobczyk M.K."/>
            <person name="Bates H.J."/>
            <person name="Dunwell J.M."/>
            <person name="Nellist C.F."/>
            <person name="Harrison R.J."/>
        </authorList>
    </citation>
    <scope>NUCLEOTIDE SEQUENCE [LARGE SCALE GENOMIC DNA]</scope>
    <source>
        <strain evidence="3 5">SCRP249</strain>
        <strain evidence="2 7">SCRP324</strain>
        <strain evidence="4 6">SCRP333</strain>
    </source>
</reference>
<evidence type="ECO:0000313" key="5">
    <source>
        <dbReference type="Proteomes" id="UP000429607"/>
    </source>
</evidence>
<evidence type="ECO:0000313" key="7">
    <source>
        <dbReference type="Proteomes" id="UP000435112"/>
    </source>
</evidence>
<dbReference type="Proteomes" id="UP000435112">
    <property type="component" value="Unassembled WGS sequence"/>
</dbReference>
<gene>
    <name evidence="3" type="ORF">PR001_g8546</name>
    <name evidence="2" type="ORF">PR002_g8868</name>
    <name evidence="4" type="ORF">PR003_g9127</name>
</gene>
<keyword evidence="6" id="KW-1185">Reference proteome</keyword>
<evidence type="ECO:0000256" key="1">
    <source>
        <dbReference type="SAM" id="MobiDB-lite"/>
    </source>
</evidence>
<comment type="caution">
    <text evidence="3">The sequence shown here is derived from an EMBL/GenBank/DDBJ whole genome shotgun (WGS) entry which is preliminary data.</text>
</comment>
<evidence type="ECO:0000313" key="6">
    <source>
        <dbReference type="Proteomes" id="UP000434957"/>
    </source>
</evidence>
<dbReference type="EMBL" id="QXFV01000456">
    <property type="protein sequence ID" value="KAE9037021.1"/>
    <property type="molecule type" value="Genomic_DNA"/>
</dbReference>
<evidence type="ECO:0000313" key="3">
    <source>
        <dbReference type="EMBL" id="KAE9037021.1"/>
    </source>
</evidence>
<organism evidence="3 5">
    <name type="scientific">Phytophthora rubi</name>
    <dbReference type="NCBI Taxonomy" id="129364"/>
    <lineage>
        <taxon>Eukaryota</taxon>
        <taxon>Sar</taxon>
        <taxon>Stramenopiles</taxon>
        <taxon>Oomycota</taxon>
        <taxon>Peronosporomycetes</taxon>
        <taxon>Peronosporales</taxon>
        <taxon>Peronosporaceae</taxon>
        <taxon>Phytophthora</taxon>
    </lineage>
</organism>
<feature type="region of interest" description="Disordered" evidence="1">
    <location>
        <begin position="1"/>
        <end position="20"/>
    </location>
</feature>
<dbReference type="AlphaFoldDB" id="A0A6A3MV75"/>
<dbReference type="Proteomes" id="UP000429607">
    <property type="component" value="Unassembled WGS sequence"/>
</dbReference>